<dbReference type="RefSeq" id="WP_259052122.1">
    <property type="nucleotide sequence ID" value="NZ_JANUCQ010000003.1"/>
</dbReference>
<gene>
    <name evidence="1" type="ORF">M2325_001262</name>
</gene>
<name>A0ABT2EX70_METVO</name>
<reference evidence="1" key="1">
    <citation type="submission" date="2022-08" db="EMBL/GenBank/DDBJ databases">
        <title>Genomic Encyclopedia of Type Strains, Phase V (KMG-V): Genome sequencing to study the core and pangenomes of soil and plant-associated prokaryotes.</title>
        <authorList>
            <person name="Whitman W."/>
        </authorList>
    </citation>
    <scope>NUCLEOTIDE SEQUENCE</scope>
    <source>
        <strain evidence="1">PS</strain>
    </source>
</reference>
<sequence length="173" mass="20154">MNQIKEFQEMAKEQFKNLAIPFVKDQTTNSRLGINFYDDKLALELITGYGTNRMTYSLESTNVLETLKLQKQIMQEAGKLMNYPICWDSYITFNEHTKKQNKKIYDEVKQAGILELNKVLIEIIEQDNNMLEISIKEENGADKLSILNPEIRDLIVLVDLLDHHDVFNRIEGL</sequence>
<keyword evidence="2" id="KW-1185">Reference proteome</keyword>
<accession>A0ABT2EX70</accession>
<protein>
    <submittedName>
        <fullName evidence="1">Uncharacterized protein</fullName>
    </submittedName>
</protein>
<evidence type="ECO:0000313" key="1">
    <source>
        <dbReference type="EMBL" id="MCS3922566.1"/>
    </source>
</evidence>
<organism evidence="1 2">
    <name type="scientific">Methanococcus voltae PS</name>
    <dbReference type="NCBI Taxonomy" id="523842"/>
    <lineage>
        <taxon>Archaea</taxon>
        <taxon>Methanobacteriati</taxon>
        <taxon>Methanobacteriota</taxon>
        <taxon>Methanomada group</taxon>
        <taxon>Methanococci</taxon>
        <taxon>Methanococcales</taxon>
        <taxon>Methanococcaceae</taxon>
        <taxon>Methanococcus</taxon>
    </lineage>
</organism>
<dbReference type="EMBL" id="JANUCQ010000003">
    <property type="protein sequence ID" value="MCS3922566.1"/>
    <property type="molecule type" value="Genomic_DNA"/>
</dbReference>
<proteinExistence type="predicted"/>
<evidence type="ECO:0000313" key="2">
    <source>
        <dbReference type="Proteomes" id="UP001140258"/>
    </source>
</evidence>
<dbReference type="Proteomes" id="UP001140258">
    <property type="component" value="Unassembled WGS sequence"/>
</dbReference>
<comment type="caution">
    <text evidence="1">The sequence shown here is derived from an EMBL/GenBank/DDBJ whole genome shotgun (WGS) entry which is preliminary data.</text>
</comment>